<feature type="binding site" evidence="7">
    <location>
        <position position="347"/>
    </location>
    <ligand>
        <name>substrate</name>
    </ligand>
</feature>
<keyword evidence="6 7" id="KW-0119">Carbohydrate metabolism</keyword>
<dbReference type="Proteomes" id="UP000010716">
    <property type="component" value="Unassembled WGS sequence"/>
</dbReference>
<dbReference type="OrthoDB" id="9802739at2"/>
<dbReference type="eggNOG" id="COG0364">
    <property type="taxonomic scope" value="Bacteria"/>
</dbReference>
<dbReference type="InterPro" id="IPR001282">
    <property type="entry name" value="G6P_DH"/>
</dbReference>
<gene>
    <name evidence="7 11" type="primary">zwf</name>
    <name evidence="10" type="ORF">CathTA2_1016</name>
    <name evidence="11" type="ORF">HUR95_14000</name>
</gene>
<dbReference type="GO" id="GO:0004345">
    <property type="term" value="F:glucose-6-phosphate dehydrogenase activity"/>
    <property type="evidence" value="ECO:0007669"/>
    <property type="project" value="UniProtKB-UniRule"/>
</dbReference>
<dbReference type="PIRSF" id="PIRSF000110">
    <property type="entry name" value="G6PD"/>
    <property type="match status" value="1"/>
</dbReference>
<feature type="binding site" evidence="7">
    <location>
        <position position="45"/>
    </location>
    <ligand>
        <name>NADP(+)</name>
        <dbReference type="ChEBI" id="CHEBI:58349"/>
    </ligand>
</feature>
<evidence type="ECO:0000259" key="9">
    <source>
        <dbReference type="Pfam" id="PF02781"/>
    </source>
</evidence>
<evidence type="ECO:0000256" key="6">
    <source>
        <dbReference type="ARBA" id="ARBA00023277"/>
    </source>
</evidence>
<feature type="binding site" evidence="7">
    <location>
        <position position="179"/>
    </location>
    <ligand>
        <name>substrate</name>
    </ligand>
</feature>
<dbReference type="SUPFAM" id="SSF51735">
    <property type="entry name" value="NAD(P)-binding Rossmann-fold domains"/>
    <property type="match status" value="1"/>
</dbReference>
<dbReference type="SUPFAM" id="SSF55347">
    <property type="entry name" value="Glyceraldehyde-3-phosphate dehydrogenase-like, C-terminal domain"/>
    <property type="match status" value="1"/>
</dbReference>
<feature type="active site" description="Proton acceptor" evidence="7">
    <location>
        <position position="241"/>
    </location>
</feature>
<dbReference type="EC" id="1.1.1.49" evidence="7"/>
<evidence type="ECO:0000256" key="3">
    <source>
        <dbReference type="ARBA" id="ARBA00022526"/>
    </source>
</evidence>
<reference evidence="11 13" key="2">
    <citation type="journal article" date="2020" name="Extremophiles">
        <title>Genomic analysis of Caldalkalibacillus thermarum TA2.A1 reveals aerobic alkaliphilic metabolism and evolutionary hallmarks linking alkaliphilic bacteria and plant life.</title>
        <authorList>
            <person name="de Jong S.I."/>
            <person name="van den Broek M.A."/>
            <person name="Merkel A.Y."/>
            <person name="de la Torre Cortes P."/>
            <person name="Kalamorz F."/>
            <person name="Cook G.M."/>
            <person name="van Loosdrecht M.C.M."/>
            <person name="McMillan D.G.G."/>
        </authorList>
    </citation>
    <scope>NUCLEOTIDE SEQUENCE [LARGE SCALE GENOMIC DNA]</scope>
    <source>
        <strain evidence="11 13">TA2.A1</strain>
    </source>
</reference>
<evidence type="ECO:0000256" key="5">
    <source>
        <dbReference type="ARBA" id="ARBA00023002"/>
    </source>
</evidence>
<dbReference type="EMBL" id="AFCE01000106">
    <property type="protein sequence ID" value="EGL83418.1"/>
    <property type="molecule type" value="Genomic_DNA"/>
</dbReference>
<dbReference type="Pfam" id="PF02781">
    <property type="entry name" value="G6PD_C"/>
    <property type="match status" value="1"/>
</dbReference>
<evidence type="ECO:0000256" key="7">
    <source>
        <dbReference type="HAMAP-Rule" id="MF_00966"/>
    </source>
</evidence>
<accession>F5L5F3</accession>
<protein>
    <recommendedName>
        <fullName evidence="7">Glucose-6-phosphate 1-dehydrogenase</fullName>
        <shortName evidence="7">G6PD</shortName>
        <ecNumber evidence="7">1.1.1.49</ecNumber>
    </recommendedName>
</protein>
<evidence type="ECO:0000313" key="11">
    <source>
        <dbReference type="EMBL" id="QZT33353.1"/>
    </source>
</evidence>
<evidence type="ECO:0000256" key="2">
    <source>
        <dbReference type="ARBA" id="ARBA00009975"/>
    </source>
</evidence>
<dbReference type="PROSITE" id="PS00069">
    <property type="entry name" value="G6P_DEHYDROGENASE"/>
    <property type="match status" value="1"/>
</dbReference>
<feature type="binding site" evidence="7">
    <location>
        <position position="236"/>
    </location>
    <ligand>
        <name>substrate</name>
    </ligand>
</feature>
<name>F5L5F3_CALTT</name>
<dbReference type="InterPro" id="IPR022674">
    <property type="entry name" value="G6P_DH_NAD-bd"/>
</dbReference>
<feature type="binding site" evidence="7">
    <location>
        <position position="149"/>
    </location>
    <ligand>
        <name>NADP(+)</name>
        <dbReference type="ChEBI" id="CHEBI:58349"/>
    </ligand>
</feature>
<feature type="binding site" evidence="7">
    <location>
        <position position="217"/>
    </location>
    <ligand>
        <name>substrate</name>
    </ligand>
</feature>
<dbReference type="InterPro" id="IPR022675">
    <property type="entry name" value="G6P_DH_C"/>
</dbReference>
<keyword evidence="13" id="KW-1185">Reference proteome</keyword>
<evidence type="ECO:0000256" key="4">
    <source>
        <dbReference type="ARBA" id="ARBA00022857"/>
    </source>
</evidence>
<keyword evidence="3 7" id="KW-0313">Glucose metabolism</keyword>
<dbReference type="NCBIfam" id="NF009492">
    <property type="entry name" value="PRK12853.1-3"/>
    <property type="match status" value="1"/>
</dbReference>
<feature type="binding site" evidence="7">
    <location>
        <begin position="11"/>
        <end position="18"/>
    </location>
    <ligand>
        <name>NADP(+)</name>
        <dbReference type="ChEBI" id="CHEBI:58349"/>
    </ligand>
</feature>
<feature type="binding site" evidence="7">
    <location>
        <begin position="86"/>
        <end position="87"/>
    </location>
    <ligand>
        <name>NADP(+)</name>
        <dbReference type="ChEBI" id="CHEBI:58349"/>
    </ligand>
</feature>
<organism evidence="10 12">
    <name type="scientific">Caldalkalibacillus thermarum (strain TA2.A1)</name>
    <dbReference type="NCBI Taxonomy" id="986075"/>
    <lineage>
        <taxon>Bacteria</taxon>
        <taxon>Bacillati</taxon>
        <taxon>Bacillota</taxon>
        <taxon>Bacilli</taxon>
        <taxon>Bacillales</taxon>
        <taxon>Bacillaceae</taxon>
        <taxon>Caldalkalibacillus</taxon>
    </lineage>
</organism>
<keyword evidence="4 7" id="KW-0521">NADP</keyword>
<comment type="function">
    <text evidence="7">Catalyzes the oxidation of glucose 6-phosphate to 6-phosphogluconolactone.</text>
</comment>
<dbReference type="InterPro" id="IPR019796">
    <property type="entry name" value="G6P_DH_AS"/>
</dbReference>
<dbReference type="PANTHER" id="PTHR23429">
    <property type="entry name" value="GLUCOSE-6-PHOSPHATE 1-DEHYDROGENASE G6PD"/>
    <property type="match status" value="1"/>
</dbReference>
<evidence type="ECO:0000313" key="10">
    <source>
        <dbReference type="EMBL" id="EGL83418.1"/>
    </source>
</evidence>
<dbReference type="Gene3D" id="3.40.50.720">
    <property type="entry name" value="NAD(P)-binding Rossmann-like Domain"/>
    <property type="match status" value="1"/>
</dbReference>
<dbReference type="UniPathway" id="UPA00115">
    <property type="reaction ID" value="UER00408"/>
</dbReference>
<sequence length="492" mass="56560">MTEAATMILFGATGDLAKRKLFPALYSLFQENQLPQQFAVVGVGRRTLSREAFQTHVKSSIESFARYSVNEKWPDFISRFYYVSLDIQELGDYQTLLHTIKTVEHDYSIPQNRLFYLAIAPELFEPVTFHLQQSGILRQRGWKRVVIEKPFGHDLPSAEALNKEISQVFTEEEIYRIDHYLGKEMVQNIEVIRFANTLFEPVWNNQYISNVQITSSEVVGVEGRAGYYDQAGALRDMVQNHMLQMMTMVAMEPPSRLKPEAVRDEKVKVLRSIRRLHQADEIARHVVRGQYVAGEINGEVMKGYREEEKVNPNSQTETFVALKFHIDNFRWAGVPFYIRTGKRLAKKATEVIIQFKQLPPLYFNQSGQLDPNVLVIRIYPENGLHLKLNLRQPDNMDKIAPVSMSFTQNGSPGFHSPEAYERLVKDCIEGNSTYFTRWDEVALAWKIVDPIVQAFETGEVPLYTYKAGSWGPAEADQLVAQEGLKWWPVLGQ</sequence>
<reference evidence="11" key="3">
    <citation type="submission" date="2021-08" db="EMBL/GenBank/DDBJ databases">
        <authorList>
            <person name="de Jong S."/>
            <person name="van den Broek M."/>
            <person name="Merkel A."/>
            <person name="de la Torre Cortes P."/>
            <person name="Kalamorz F."/>
            <person name="Cook G."/>
            <person name="van Loosdrecht M."/>
            <person name="McMillan D."/>
        </authorList>
    </citation>
    <scope>NUCLEOTIDE SEQUENCE</scope>
    <source>
        <strain evidence="11">TA2.A1</strain>
    </source>
</reference>
<dbReference type="GO" id="GO:0009051">
    <property type="term" value="P:pentose-phosphate shunt, oxidative branch"/>
    <property type="evidence" value="ECO:0007669"/>
    <property type="project" value="TreeGrafter"/>
</dbReference>
<dbReference type="KEGG" id="cthu:HUR95_14000"/>
<proteinExistence type="inferred from homology"/>
<dbReference type="RefSeq" id="WP_007503728.1">
    <property type="nucleotide sequence ID" value="NZ_AFCE01000106.1"/>
</dbReference>
<evidence type="ECO:0000259" key="8">
    <source>
        <dbReference type="Pfam" id="PF00479"/>
    </source>
</evidence>
<comment type="pathway">
    <text evidence="1 7">Carbohydrate degradation; pentose phosphate pathway; D-ribulose 5-phosphate from D-glucose 6-phosphate (oxidative stage): step 1/3.</text>
</comment>
<dbReference type="Pfam" id="PF00479">
    <property type="entry name" value="G6PD_N"/>
    <property type="match status" value="1"/>
</dbReference>
<dbReference type="GO" id="GO:0005829">
    <property type="term" value="C:cytosol"/>
    <property type="evidence" value="ECO:0007669"/>
    <property type="project" value="TreeGrafter"/>
</dbReference>
<evidence type="ECO:0000256" key="1">
    <source>
        <dbReference type="ARBA" id="ARBA00004937"/>
    </source>
</evidence>
<dbReference type="InterPro" id="IPR036291">
    <property type="entry name" value="NAD(P)-bd_dom_sf"/>
</dbReference>
<dbReference type="GO" id="GO:0006006">
    <property type="term" value="P:glucose metabolic process"/>
    <property type="evidence" value="ECO:0007669"/>
    <property type="project" value="UniProtKB-KW"/>
</dbReference>
<dbReference type="HAMAP" id="MF_00966">
    <property type="entry name" value="G6PD"/>
    <property type="match status" value="1"/>
</dbReference>
<reference evidence="10 12" key="1">
    <citation type="journal article" date="2011" name="J. Bacteriol.">
        <title>Draft genome sequence of the thermoalkaliphilic Caldalkalibacillus thermarum strain TA2.A1.</title>
        <authorList>
            <person name="Kalamorz F."/>
            <person name="Keis S."/>
            <person name="McMillan D.G."/>
            <person name="Olsson K."/>
            <person name="Stanton J.A."/>
            <person name="Stockwell P."/>
            <person name="Black M.A."/>
            <person name="Klingeman D.M."/>
            <person name="Land M.L."/>
            <person name="Han C.S."/>
            <person name="Martin S.L."/>
            <person name="Becher S.A."/>
            <person name="Peddie C.J."/>
            <person name="Morgan H.W."/>
            <person name="Matthies D."/>
            <person name="Preiss L."/>
            <person name="Meier T."/>
            <person name="Brown S.D."/>
            <person name="Cook G.M."/>
        </authorList>
    </citation>
    <scope>NUCLEOTIDE SEQUENCE [LARGE SCALE GENOMIC DNA]</scope>
    <source>
        <strain evidence="10 12">TA2.A1</strain>
    </source>
</reference>
<dbReference type="EMBL" id="CP082237">
    <property type="protein sequence ID" value="QZT33353.1"/>
    <property type="molecule type" value="Genomic_DNA"/>
</dbReference>
<feature type="domain" description="Glucose-6-phosphate dehydrogenase NAD-binding" evidence="8">
    <location>
        <begin position="8"/>
        <end position="188"/>
    </location>
</feature>
<dbReference type="GO" id="GO:0050661">
    <property type="term" value="F:NADP binding"/>
    <property type="evidence" value="ECO:0007669"/>
    <property type="project" value="UniProtKB-UniRule"/>
</dbReference>
<dbReference type="Gene3D" id="3.30.360.10">
    <property type="entry name" value="Dihydrodipicolinate Reductase, domain 2"/>
    <property type="match status" value="1"/>
</dbReference>
<dbReference type="AlphaFoldDB" id="F5L5F3"/>
<evidence type="ECO:0000313" key="13">
    <source>
        <dbReference type="Proteomes" id="UP000825179"/>
    </source>
</evidence>
<evidence type="ECO:0000313" key="12">
    <source>
        <dbReference type="Proteomes" id="UP000010716"/>
    </source>
</evidence>
<comment type="similarity">
    <text evidence="2 7">Belongs to the glucose-6-phosphate dehydrogenase family.</text>
</comment>
<comment type="catalytic activity">
    <reaction evidence="7">
        <text>D-glucose 6-phosphate + NADP(+) = 6-phospho-D-glucono-1,5-lactone + NADPH + H(+)</text>
        <dbReference type="Rhea" id="RHEA:15841"/>
        <dbReference type="ChEBI" id="CHEBI:15378"/>
        <dbReference type="ChEBI" id="CHEBI:57783"/>
        <dbReference type="ChEBI" id="CHEBI:57955"/>
        <dbReference type="ChEBI" id="CHEBI:58349"/>
        <dbReference type="ChEBI" id="CHEBI:61548"/>
        <dbReference type="EC" id="1.1.1.49"/>
    </reaction>
</comment>
<feature type="binding site" evidence="7">
    <location>
        <position position="342"/>
    </location>
    <ligand>
        <name>substrate</name>
    </ligand>
</feature>
<keyword evidence="5 7" id="KW-0560">Oxidoreductase</keyword>
<dbReference type="PRINTS" id="PR00079">
    <property type="entry name" value="G6PDHDRGNASE"/>
</dbReference>
<feature type="binding site" evidence="7">
    <location>
        <position position="183"/>
    </location>
    <ligand>
        <name>substrate</name>
    </ligand>
</feature>
<dbReference type="Proteomes" id="UP000825179">
    <property type="component" value="Chromosome"/>
</dbReference>
<dbReference type="PANTHER" id="PTHR23429:SF0">
    <property type="entry name" value="GLUCOSE-6-PHOSPHATE 1-DEHYDROGENASE"/>
    <property type="match status" value="1"/>
</dbReference>
<dbReference type="NCBIfam" id="TIGR00871">
    <property type="entry name" value="zwf"/>
    <property type="match status" value="1"/>
</dbReference>
<feature type="domain" description="Glucose-6-phosphate dehydrogenase C-terminal" evidence="9">
    <location>
        <begin position="191"/>
        <end position="487"/>
    </location>
</feature>